<reference evidence="6" key="1">
    <citation type="submission" date="2024-04" db="EMBL/GenBank/DDBJ databases">
        <authorList>
            <consortium name="Molecular Ecology Group"/>
        </authorList>
    </citation>
    <scope>NUCLEOTIDE SEQUENCE</scope>
</reference>
<dbReference type="SMART" id="SM00543">
    <property type="entry name" value="MIF4G"/>
    <property type="match status" value="1"/>
</dbReference>
<dbReference type="GO" id="GO:0005730">
    <property type="term" value="C:nucleolus"/>
    <property type="evidence" value="ECO:0007669"/>
    <property type="project" value="UniProtKB-SubCell"/>
</dbReference>
<dbReference type="Gene3D" id="1.25.40.180">
    <property type="match status" value="1"/>
</dbReference>
<protein>
    <recommendedName>
        <fullName evidence="5">MI domain-containing protein</fullName>
    </recommendedName>
</protein>
<feature type="region of interest" description="Disordered" evidence="4">
    <location>
        <begin position="1"/>
        <end position="87"/>
    </location>
</feature>
<gene>
    <name evidence="6" type="ORF">LPLAT_LOCUS10052</name>
</gene>
<comment type="subcellular location">
    <subcellularLocation>
        <location evidence="1">Nucleus</location>
        <location evidence="1">Nucleolus</location>
    </subcellularLocation>
</comment>
<keyword evidence="7" id="KW-1185">Reference proteome</keyword>
<dbReference type="AlphaFoldDB" id="A0AAV2NY24"/>
<dbReference type="InterPro" id="IPR003891">
    <property type="entry name" value="Initiation_fac_eIF4g_MI"/>
</dbReference>
<comment type="similarity">
    <text evidence="2">Belongs to the CWC22 family.</text>
</comment>
<evidence type="ECO:0000256" key="4">
    <source>
        <dbReference type="SAM" id="MobiDB-lite"/>
    </source>
</evidence>
<name>A0AAV2NY24_9HYME</name>
<sequence>MGRIKAKPAEKTRKILRKEKRQRKKINRAAYFSQKKNQKQGKNEIEQTPSTKAQKRPKPKDMKEERMEINAKKQRMKQLKRANLEEDRMIKQLEKRLKLNKRKSKSTPKSFMSDGLDYLLDFCDSESRSHIVETEKQLLESGLSTELEEDLNIAIGAEDNIEDEDEKFDRESNIDDNEDSEQDMDNESLNKNSDQDDIEEDQDDSEEDIAAEETNGINIETEKYPTANDENETENEESRHIALEQSDDSEDLWEDIYGRQRDKKGNIVSKKYVPPAARVTSTDISVGGEKACRLEKQLKGILNRLAEQNMHTIGNQVEEMYMSNSRNDMNVMLSKLMIESIVAPVITPDRLICEHMMLVTILHANVGTEVGAHFLLTIVRKLHQMLEESPCVENKELDNIILIISHLYNFKVYGHRLLYQILEKLIVKFTEKEIELILLILKTVGFQLRKDDPIALKELILNLQQKANNATLENSRVKFMLDVLLAIKNNNMNKIPQYDPSQIEHMKKILKNFIHKGNSVTQFNVTLEDLLEVDERGKWWVVGSAWSGLKDIDKSEKASEDKKQKYSEKILELARKQRMNTDIRRDIFCVLMTAEDYLDAFEKIHHLGLKNQQQREIIYVIFNCCIQEKKFNPYYAILAQRLCDSDRKYQLTIQYALWDKLKTLEDLNTRQLTNLAKFLIHLFLGKGLPLSVLKVIQFTELDKLTMRLIRQIMLGILLHENEEVCLEVFGRISLSPKLQTFRESLRLFINHFLVKNVGAVENLQKQSELLNKRAEWVDKILSTRESKLIF</sequence>
<keyword evidence="3" id="KW-0539">Nucleus</keyword>
<dbReference type="SMART" id="SM00544">
    <property type="entry name" value="MA3"/>
    <property type="match status" value="1"/>
</dbReference>
<evidence type="ECO:0000256" key="3">
    <source>
        <dbReference type="ARBA" id="ARBA00023242"/>
    </source>
</evidence>
<dbReference type="GO" id="GO:0003723">
    <property type="term" value="F:RNA binding"/>
    <property type="evidence" value="ECO:0007669"/>
    <property type="project" value="InterPro"/>
</dbReference>
<feature type="compositionally biased region" description="Basic residues" evidence="4">
    <location>
        <begin position="14"/>
        <end position="27"/>
    </location>
</feature>
<dbReference type="FunFam" id="1.25.40.180:FF:000032">
    <property type="entry name" value="Nucleolar MIF4G domain-containing protein 1"/>
    <property type="match status" value="1"/>
</dbReference>
<dbReference type="Pfam" id="PF02847">
    <property type="entry name" value="MA3"/>
    <property type="match status" value="1"/>
</dbReference>
<feature type="compositionally biased region" description="Acidic residues" evidence="4">
    <location>
        <begin position="195"/>
        <end position="211"/>
    </location>
</feature>
<evidence type="ECO:0000259" key="5">
    <source>
        <dbReference type="PROSITE" id="PS51366"/>
    </source>
</evidence>
<organism evidence="6 7">
    <name type="scientific">Lasius platythorax</name>
    <dbReference type="NCBI Taxonomy" id="488582"/>
    <lineage>
        <taxon>Eukaryota</taxon>
        <taxon>Metazoa</taxon>
        <taxon>Ecdysozoa</taxon>
        <taxon>Arthropoda</taxon>
        <taxon>Hexapoda</taxon>
        <taxon>Insecta</taxon>
        <taxon>Pterygota</taxon>
        <taxon>Neoptera</taxon>
        <taxon>Endopterygota</taxon>
        <taxon>Hymenoptera</taxon>
        <taxon>Apocrita</taxon>
        <taxon>Aculeata</taxon>
        <taxon>Formicoidea</taxon>
        <taxon>Formicidae</taxon>
        <taxon>Formicinae</taxon>
        <taxon>Lasius</taxon>
        <taxon>Lasius</taxon>
    </lineage>
</organism>
<dbReference type="PROSITE" id="PS51366">
    <property type="entry name" value="MI"/>
    <property type="match status" value="1"/>
</dbReference>
<feature type="compositionally biased region" description="Basic and acidic residues" evidence="4">
    <location>
        <begin position="59"/>
        <end position="71"/>
    </location>
</feature>
<feature type="domain" description="MI" evidence="5">
    <location>
        <begin position="582"/>
        <end position="698"/>
    </location>
</feature>
<feature type="region of interest" description="Disordered" evidence="4">
    <location>
        <begin position="150"/>
        <end position="241"/>
    </location>
</feature>
<dbReference type="Pfam" id="PF02854">
    <property type="entry name" value="MIF4G"/>
    <property type="match status" value="1"/>
</dbReference>
<dbReference type="InterPro" id="IPR050781">
    <property type="entry name" value="CWC22_splicing_factor"/>
</dbReference>
<dbReference type="EMBL" id="OZ034828">
    <property type="protein sequence ID" value="CAL1684424.1"/>
    <property type="molecule type" value="Genomic_DNA"/>
</dbReference>
<dbReference type="SUPFAM" id="SSF48371">
    <property type="entry name" value="ARM repeat"/>
    <property type="match status" value="1"/>
</dbReference>
<feature type="compositionally biased region" description="Acidic residues" evidence="4">
    <location>
        <begin position="174"/>
        <end position="186"/>
    </location>
</feature>
<proteinExistence type="inferred from homology"/>
<evidence type="ECO:0000256" key="2">
    <source>
        <dbReference type="ARBA" id="ARBA00006856"/>
    </source>
</evidence>
<dbReference type="GO" id="GO:0042274">
    <property type="term" value="P:ribosomal small subunit biogenesis"/>
    <property type="evidence" value="ECO:0007669"/>
    <property type="project" value="TreeGrafter"/>
</dbReference>
<evidence type="ECO:0000313" key="7">
    <source>
        <dbReference type="Proteomes" id="UP001497644"/>
    </source>
</evidence>
<dbReference type="PANTHER" id="PTHR18034">
    <property type="entry name" value="CELL CYCLE CONTROL PROTEIN CWF22-RELATED"/>
    <property type="match status" value="1"/>
</dbReference>
<dbReference type="PANTHER" id="PTHR18034:SF4">
    <property type="entry name" value="NUCLEOLAR MIF4G DOMAIN-CONTAINING PROTEIN 1"/>
    <property type="match status" value="1"/>
</dbReference>
<accession>A0AAV2NY24</accession>
<evidence type="ECO:0000256" key="1">
    <source>
        <dbReference type="ARBA" id="ARBA00004604"/>
    </source>
</evidence>
<dbReference type="InterPro" id="IPR003890">
    <property type="entry name" value="MIF4G-like_typ-3"/>
</dbReference>
<dbReference type="InterPro" id="IPR016024">
    <property type="entry name" value="ARM-type_fold"/>
</dbReference>
<dbReference type="Proteomes" id="UP001497644">
    <property type="component" value="Chromosome 5"/>
</dbReference>
<evidence type="ECO:0000313" key="6">
    <source>
        <dbReference type="EMBL" id="CAL1684424.1"/>
    </source>
</evidence>